<evidence type="ECO:0000313" key="2">
    <source>
        <dbReference type="Proteomes" id="UP000306319"/>
    </source>
</evidence>
<reference evidence="1" key="1">
    <citation type="submission" date="2019-04" db="EMBL/GenBank/DDBJ databases">
        <title>Microbes associate with the intestines of laboratory mice.</title>
        <authorList>
            <person name="Navarre W."/>
            <person name="Wong E."/>
            <person name="Huang K."/>
            <person name="Tropini C."/>
            <person name="Ng K."/>
            <person name="Yu B."/>
        </authorList>
    </citation>
    <scope>NUCLEOTIDE SEQUENCE</scope>
    <source>
        <strain evidence="1">NM04_E33</strain>
    </source>
</reference>
<dbReference type="Proteomes" id="UP000306319">
    <property type="component" value="Unassembled WGS sequence"/>
</dbReference>
<accession>A0AC61RBX7</accession>
<name>A0AC61RBX7_9BACT</name>
<gene>
    <name evidence="1" type="ORF">E5331_17565</name>
</gene>
<sequence length="548" mass="63153">MLPKDYRLYISSHISDSRFMSLPEKLASYVLHEVYADAKDGNFALMGVGEDSFSIYKVVVEKSTGGSGKDISRLKIVSAESYLHDLKNFWSEPQNELLRNKDGLFFRKEDGSLYMFDDSMFEQYTRPDFLSALDRCFREIPEMKEYPVYVYDAGCHEKYSKIPAVQFLLQKRFKNVIELPDDAFSGGVKSLFRRVIIPPDAFKKRVAINPSVSLADLIFSTKDNAPLVAFPMTEEVLSADLVDGVSWNQICQGKVIPDFEIDGIGVTHFTLKADIDGYQNIYLNVYGMADDKKPLWRGIVRNAMNVVLNKVDDVQAAQPLDIPSERGSHTTTKPDVKPANGKSVNSKPANRRDNRTENSGRRVVESTGVTIIPDFEGEFRIVKDRTGYSFKNLFESKLQGAETIVLEHSYLYKWYQIYWIEELIKLILRIDDCKRFILITNVAGSVKEEDGSYSRFVKRWEKSFKTRGKEFVVVDMPKCHDRILYSGSDWRIRFGYGLDFRAAPTHNQREIDIEEEKMPATRDTYIDFHKFNFKEYDFKTVYANFPDI</sequence>
<keyword evidence="2" id="KW-1185">Reference proteome</keyword>
<dbReference type="EMBL" id="SRYB01000037">
    <property type="protein sequence ID" value="TGY76649.1"/>
    <property type="molecule type" value="Genomic_DNA"/>
</dbReference>
<evidence type="ECO:0000313" key="1">
    <source>
        <dbReference type="EMBL" id="TGY76649.1"/>
    </source>
</evidence>
<protein>
    <submittedName>
        <fullName evidence="1">Uncharacterized protein</fullName>
    </submittedName>
</protein>
<organism evidence="1 2">
    <name type="scientific">Lepagella muris</name>
    <dbReference type="NCBI Taxonomy" id="3032870"/>
    <lineage>
        <taxon>Bacteria</taxon>
        <taxon>Pseudomonadati</taxon>
        <taxon>Bacteroidota</taxon>
        <taxon>Bacteroidia</taxon>
        <taxon>Bacteroidales</taxon>
        <taxon>Muribaculaceae</taxon>
        <taxon>Lepagella</taxon>
    </lineage>
</organism>
<proteinExistence type="predicted"/>
<comment type="caution">
    <text evidence="1">The sequence shown here is derived from an EMBL/GenBank/DDBJ whole genome shotgun (WGS) entry which is preliminary data.</text>
</comment>